<evidence type="ECO:0000259" key="1">
    <source>
        <dbReference type="Pfam" id="PF16011"/>
    </source>
</evidence>
<name>A0ABU9L1R4_9FLAO</name>
<dbReference type="EMBL" id="JBCDNA010000002">
    <property type="protein sequence ID" value="MEL4456381.1"/>
    <property type="molecule type" value="Genomic_DNA"/>
</dbReference>
<feature type="domain" description="Carbohydrate-binding" evidence="1">
    <location>
        <begin position="48"/>
        <end position="225"/>
    </location>
</feature>
<protein>
    <submittedName>
        <fullName evidence="2">Carbohydrate-binding family 9-like protein</fullName>
    </submittedName>
</protein>
<dbReference type="Pfam" id="PF16011">
    <property type="entry name" value="CBM9_2"/>
    <property type="match status" value="1"/>
</dbReference>
<dbReference type="RefSeq" id="WP_342160507.1">
    <property type="nucleotide sequence ID" value="NZ_JBCDNA010000002.1"/>
</dbReference>
<dbReference type="Gene3D" id="2.60.40.1190">
    <property type="match status" value="1"/>
</dbReference>
<dbReference type="SUPFAM" id="SSF49344">
    <property type="entry name" value="CBD9-like"/>
    <property type="match status" value="1"/>
</dbReference>
<dbReference type="CDD" id="cd09620">
    <property type="entry name" value="CBM9_like_3"/>
    <property type="match status" value="1"/>
</dbReference>
<evidence type="ECO:0000313" key="3">
    <source>
        <dbReference type="Proteomes" id="UP001474120"/>
    </source>
</evidence>
<evidence type="ECO:0000313" key="2">
    <source>
        <dbReference type="EMBL" id="MEL4456381.1"/>
    </source>
</evidence>
<comment type="caution">
    <text evidence="2">The sequence shown here is derived from an EMBL/GenBank/DDBJ whole genome shotgun (WGS) entry which is preliminary data.</text>
</comment>
<proteinExistence type="predicted"/>
<gene>
    <name evidence="2" type="ORF">AABB81_10770</name>
</gene>
<organism evidence="2 3">
    <name type="scientific">Lutimonas vermicola</name>
    <dbReference type="NCBI Taxonomy" id="414288"/>
    <lineage>
        <taxon>Bacteria</taxon>
        <taxon>Pseudomonadati</taxon>
        <taxon>Bacteroidota</taxon>
        <taxon>Flavobacteriia</taxon>
        <taxon>Flavobacteriales</taxon>
        <taxon>Flavobacteriaceae</taxon>
        <taxon>Lutimonas</taxon>
    </lineage>
</organism>
<reference evidence="2 3" key="1">
    <citation type="submission" date="2024-04" db="EMBL/GenBank/DDBJ databases">
        <title>whole genome sequencing of Lutimonas vermicola strain IMCC1616.</title>
        <authorList>
            <person name="Bae S.S."/>
        </authorList>
    </citation>
    <scope>NUCLEOTIDE SEQUENCE [LARGE SCALE GENOMIC DNA]</scope>
    <source>
        <strain evidence="2 3">IMCC1616</strain>
    </source>
</reference>
<sequence>MSKTVYDYKQEKKFDVPVMYINDRNFTRLENPYFHHSSGGKPIEEKTRVAIKYDDNYLFIDFECHDNPRLDQNFYIEDNSPMFNQEVFEIFISPGEDASENYWEIQLNPNNALFLGKVKNRYKNEQTFDVELIANEIAKIEHSVIKDREKDLWKGQIKIPLPLIQDPINKNNKVFRMNLYRIISKEDHADPNWKNDDKNATFACWSSTMTKEPNFHVPDYFGFLYLE</sequence>
<keyword evidence="3" id="KW-1185">Reference proteome</keyword>
<dbReference type="InterPro" id="IPR010502">
    <property type="entry name" value="Carb-bd_dom_fam9"/>
</dbReference>
<dbReference type="Proteomes" id="UP001474120">
    <property type="component" value="Unassembled WGS sequence"/>
</dbReference>
<accession>A0ABU9L1R4</accession>